<proteinExistence type="predicted"/>
<gene>
    <name evidence="2" type="ORF">SAMN04488528_100822</name>
</gene>
<name>A0A1I0XCK0_9CLOT</name>
<dbReference type="EMBL" id="FOKI01000008">
    <property type="protein sequence ID" value="SFA98755.1"/>
    <property type="molecule type" value="Genomic_DNA"/>
</dbReference>
<reference evidence="2 3" key="1">
    <citation type="submission" date="2016-10" db="EMBL/GenBank/DDBJ databases">
        <authorList>
            <person name="de Groot N.N."/>
        </authorList>
    </citation>
    <scope>NUCLEOTIDE SEQUENCE [LARGE SCALE GENOMIC DNA]</scope>
    <source>
        <strain evidence="2 3">DSM 12271</strain>
    </source>
</reference>
<evidence type="ECO:0000313" key="3">
    <source>
        <dbReference type="Proteomes" id="UP000198619"/>
    </source>
</evidence>
<evidence type="ECO:0000256" key="1">
    <source>
        <dbReference type="SAM" id="Phobius"/>
    </source>
</evidence>
<evidence type="ECO:0000313" key="2">
    <source>
        <dbReference type="EMBL" id="SFA98755.1"/>
    </source>
</evidence>
<keyword evidence="1" id="KW-0812">Transmembrane</keyword>
<feature type="transmembrane region" description="Helical" evidence="1">
    <location>
        <begin position="20"/>
        <end position="40"/>
    </location>
</feature>
<dbReference type="RefSeq" id="WP_143087303.1">
    <property type="nucleotide sequence ID" value="NZ_FOKI01000008.1"/>
</dbReference>
<organism evidence="2 3">
    <name type="scientific">Clostridium frigidicarnis</name>
    <dbReference type="NCBI Taxonomy" id="84698"/>
    <lineage>
        <taxon>Bacteria</taxon>
        <taxon>Bacillati</taxon>
        <taxon>Bacillota</taxon>
        <taxon>Clostridia</taxon>
        <taxon>Eubacteriales</taxon>
        <taxon>Clostridiaceae</taxon>
        <taxon>Clostridium</taxon>
    </lineage>
</organism>
<keyword evidence="1" id="KW-0472">Membrane</keyword>
<dbReference type="AlphaFoldDB" id="A0A1I0XCK0"/>
<sequence>MLLLIGWLVLVNRKAGLKSSILLSLLQGVSGTIFIILLILEKVAGGVIISRVVETLSIDDSTHPYCNHSNSSLEK</sequence>
<protein>
    <submittedName>
        <fullName evidence="2">Uncharacterized protein</fullName>
    </submittedName>
</protein>
<keyword evidence="1" id="KW-1133">Transmembrane helix</keyword>
<dbReference type="OrthoDB" id="1936182at2"/>
<dbReference type="Proteomes" id="UP000198619">
    <property type="component" value="Unassembled WGS sequence"/>
</dbReference>
<keyword evidence="3" id="KW-1185">Reference proteome</keyword>
<accession>A0A1I0XCK0</accession>